<dbReference type="InterPro" id="IPR009057">
    <property type="entry name" value="Homeodomain-like_sf"/>
</dbReference>
<dbReference type="InterPro" id="IPR049594">
    <property type="entry name" value="Lhx3/4-like_LIM2"/>
</dbReference>
<keyword evidence="8 9" id="KW-0539">Nucleus</keyword>
<dbReference type="Pfam" id="PF00412">
    <property type="entry name" value="LIM"/>
    <property type="match status" value="2"/>
</dbReference>
<dbReference type="EMBL" id="CAJNOR010002918">
    <property type="protein sequence ID" value="CAF1356723.1"/>
    <property type="molecule type" value="Genomic_DNA"/>
</dbReference>
<dbReference type="CDD" id="cd09376">
    <property type="entry name" value="LIM2_Lhx3_Lhx4"/>
    <property type="match status" value="1"/>
</dbReference>
<evidence type="ECO:0000256" key="5">
    <source>
        <dbReference type="ARBA" id="ARBA00023038"/>
    </source>
</evidence>
<dbReference type="PROSITE" id="PS00478">
    <property type="entry name" value="LIM_DOMAIN_1"/>
    <property type="match status" value="2"/>
</dbReference>
<dbReference type="FunFam" id="1.10.10.60:FF:000219">
    <property type="entry name" value="LIM/homeobox protein Lhx3"/>
    <property type="match status" value="1"/>
</dbReference>
<protein>
    <submittedName>
        <fullName evidence="15">Uncharacterized protein</fullName>
    </submittedName>
</protein>
<evidence type="ECO:0000259" key="14">
    <source>
        <dbReference type="PROSITE" id="PS50071"/>
    </source>
</evidence>
<dbReference type="GO" id="GO:0005634">
    <property type="term" value="C:nucleus"/>
    <property type="evidence" value="ECO:0007669"/>
    <property type="project" value="UniProtKB-SubCell"/>
</dbReference>
<comment type="subcellular location">
    <subcellularLocation>
        <location evidence="1 9 11">Nucleus</location>
    </subcellularLocation>
</comment>
<dbReference type="GO" id="GO:0030182">
    <property type="term" value="P:neuron differentiation"/>
    <property type="evidence" value="ECO:0007669"/>
    <property type="project" value="TreeGrafter"/>
</dbReference>
<evidence type="ECO:0000259" key="13">
    <source>
        <dbReference type="PROSITE" id="PS50023"/>
    </source>
</evidence>
<evidence type="ECO:0000256" key="9">
    <source>
        <dbReference type="PROSITE-ProRule" id="PRU00108"/>
    </source>
</evidence>
<evidence type="ECO:0000256" key="11">
    <source>
        <dbReference type="RuleBase" id="RU000682"/>
    </source>
</evidence>
<sequence length="400" mass="45162">MTFNNETNIVLGNKHNNEQQQQQHEHRTGAVITVYDCSVCSLPICDQFVFKVNENHFHSLCLNCAECHGKLFDKCYARDGNVYCKEDFFKKFGTKCASCGNGIPPSEVVRRASDYVYHLQCFSCLICHRQLNTGDEFYLIDDQKLVCKIDYETLKNREFDDTNKRPRTTITQKQLEILKQAYNTSPKPARHVRETLAAETGLDMRVVQVWFQNRRAKEKRLKKDSGRRWPNVLRNGGVERKTSRMKTRKTQSIHQDEDTSNEGDTAVSYDELSEHDSDDSLSHTHNTNPVYSDVISRGGHPPSNELISFDSPYPEPSGFLSGPTRGSSYPSQSGLIPNNSFSSSSSSITVNDDHASSSELDYCTLVTTGMTTAGIGNGSTMDFGHPHHHWLDNQSLTGQQ</sequence>
<dbReference type="PROSITE" id="PS00652">
    <property type="entry name" value="TNFR_NGFR_1"/>
    <property type="match status" value="1"/>
</dbReference>
<dbReference type="Proteomes" id="UP000663828">
    <property type="component" value="Unassembled WGS sequence"/>
</dbReference>
<dbReference type="InterPro" id="IPR001781">
    <property type="entry name" value="Znf_LIM"/>
</dbReference>
<dbReference type="SUPFAM" id="SSF46689">
    <property type="entry name" value="Homeodomain-like"/>
    <property type="match status" value="1"/>
</dbReference>
<dbReference type="PROSITE" id="PS00027">
    <property type="entry name" value="HOMEOBOX_1"/>
    <property type="match status" value="1"/>
</dbReference>
<evidence type="ECO:0000256" key="3">
    <source>
        <dbReference type="ARBA" id="ARBA00022737"/>
    </source>
</evidence>
<dbReference type="PROSITE" id="PS50023">
    <property type="entry name" value="LIM_DOMAIN_2"/>
    <property type="match status" value="2"/>
</dbReference>
<evidence type="ECO:0000256" key="2">
    <source>
        <dbReference type="ARBA" id="ARBA00022723"/>
    </source>
</evidence>
<evidence type="ECO:0000256" key="1">
    <source>
        <dbReference type="ARBA" id="ARBA00004123"/>
    </source>
</evidence>
<dbReference type="GO" id="GO:0000981">
    <property type="term" value="F:DNA-binding transcription factor activity, RNA polymerase II-specific"/>
    <property type="evidence" value="ECO:0007669"/>
    <property type="project" value="InterPro"/>
</dbReference>
<reference evidence="15" key="1">
    <citation type="submission" date="2021-02" db="EMBL/GenBank/DDBJ databases">
        <authorList>
            <person name="Nowell W R."/>
        </authorList>
    </citation>
    <scope>NUCLEOTIDE SEQUENCE</scope>
</reference>
<dbReference type="CDD" id="cd00086">
    <property type="entry name" value="homeodomain"/>
    <property type="match status" value="1"/>
</dbReference>
<keyword evidence="7 9" id="KW-0371">Homeobox</keyword>
<dbReference type="InterPro" id="IPR017970">
    <property type="entry name" value="Homeobox_CS"/>
</dbReference>
<dbReference type="Gene3D" id="2.10.110.10">
    <property type="entry name" value="Cysteine Rich Protein"/>
    <property type="match status" value="2"/>
</dbReference>
<dbReference type="GO" id="GO:0008270">
    <property type="term" value="F:zinc ion binding"/>
    <property type="evidence" value="ECO:0007669"/>
    <property type="project" value="InterPro"/>
</dbReference>
<keyword evidence="16" id="KW-1185">Reference proteome</keyword>
<evidence type="ECO:0000256" key="6">
    <source>
        <dbReference type="ARBA" id="ARBA00023125"/>
    </source>
</evidence>
<evidence type="ECO:0000256" key="10">
    <source>
        <dbReference type="PROSITE-ProRule" id="PRU00125"/>
    </source>
</evidence>
<keyword evidence="5 10" id="KW-0440">LIM domain</keyword>
<feature type="compositionally biased region" description="Polar residues" evidence="12">
    <location>
        <begin position="324"/>
        <end position="339"/>
    </location>
</feature>
<keyword evidence="6 9" id="KW-0238">DNA-binding</keyword>
<name>A0A815HLY2_ADIRI</name>
<dbReference type="SMART" id="SM00132">
    <property type="entry name" value="LIM"/>
    <property type="match status" value="2"/>
</dbReference>
<gene>
    <name evidence="15" type="ORF">XAT740_LOCUS31786</name>
</gene>
<feature type="domain" description="LIM zinc-binding" evidence="13">
    <location>
        <begin position="94"/>
        <end position="157"/>
    </location>
</feature>
<dbReference type="Gene3D" id="1.10.10.60">
    <property type="entry name" value="Homeodomain-like"/>
    <property type="match status" value="1"/>
</dbReference>
<evidence type="ECO:0000256" key="7">
    <source>
        <dbReference type="ARBA" id="ARBA00023155"/>
    </source>
</evidence>
<accession>A0A815HLY2</accession>
<evidence type="ECO:0000256" key="8">
    <source>
        <dbReference type="ARBA" id="ARBA00023242"/>
    </source>
</evidence>
<evidence type="ECO:0000313" key="15">
    <source>
        <dbReference type="EMBL" id="CAF1356723.1"/>
    </source>
</evidence>
<feature type="domain" description="LIM zinc-binding" evidence="13">
    <location>
        <begin position="35"/>
        <end position="93"/>
    </location>
</feature>
<evidence type="ECO:0000256" key="4">
    <source>
        <dbReference type="ARBA" id="ARBA00022833"/>
    </source>
</evidence>
<feature type="compositionally biased region" description="Basic and acidic residues" evidence="12">
    <location>
        <begin position="272"/>
        <end position="282"/>
    </location>
</feature>
<dbReference type="SMART" id="SM00389">
    <property type="entry name" value="HOX"/>
    <property type="match status" value="1"/>
</dbReference>
<dbReference type="FunFam" id="2.10.110.10:FF:000032">
    <property type="entry name" value="LIM/homeobox protein Lhx3"/>
    <property type="match status" value="1"/>
</dbReference>
<proteinExistence type="predicted"/>
<dbReference type="AlphaFoldDB" id="A0A815HLY2"/>
<feature type="domain" description="Homeobox" evidence="14">
    <location>
        <begin position="161"/>
        <end position="221"/>
    </location>
</feature>
<keyword evidence="4 10" id="KW-0862">Zinc</keyword>
<dbReference type="InterPro" id="IPR001356">
    <property type="entry name" value="HD"/>
</dbReference>
<dbReference type="PANTHER" id="PTHR24208">
    <property type="entry name" value="LIM/HOMEOBOX PROTEIN LHX"/>
    <property type="match status" value="1"/>
</dbReference>
<comment type="caution">
    <text evidence="15">The sequence shown here is derived from an EMBL/GenBank/DDBJ whole genome shotgun (WGS) entry which is preliminary data.</text>
</comment>
<dbReference type="SUPFAM" id="SSF57716">
    <property type="entry name" value="Glucocorticoid receptor-like (DNA-binding domain)"/>
    <property type="match status" value="1"/>
</dbReference>
<dbReference type="PANTHER" id="PTHR24208:SF128">
    <property type="entry name" value="LIM3, ISOFORM G"/>
    <property type="match status" value="1"/>
</dbReference>
<dbReference type="GO" id="GO:0000977">
    <property type="term" value="F:RNA polymerase II transcription regulatory region sequence-specific DNA binding"/>
    <property type="evidence" value="ECO:0007669"/>
    <property type="project" value="TreeGrafter"/>
</dbReference>
<evidence type="ECO:0000256" key="12">
    <source>
        <dbReference type="SAM" id="MobiDB-lite"/>
    </source>
</evidence>
<evidence type="ECO:0000313" key="16">
    <source>
        <dbReference type="Proteomes" id="UP000663828"/>
    </source>
</evidence>
<feature type="DNA-binding region" description="Homeobox" evidence="9">
    <location>
        <begin position="163"/>
        <end position="222"/>
    </location>
</feature>
<keyword evidence="3" id="KW-0677">Repeat</keyword>
<dbReference type="Pfam" id="PF00046">
    <property type="entry name" value="Homeodomain"/>
    <property type="match status" value="1"/>
</dbReference>
<dbReference type="PROSITE" id="PS50071">
    <property type="entry name" value="HOMEOBOX_2"/>
    <property type="match status" value="1"/>
</dbReference>
<feature type="region of interest" description="Disordered" evidence="12">
    <location>
        <begin position="220"/>
        <end position="354"/>
    </location>
</feature>
<dbReference type="InterPro" id="IPR050453">
    <property type="entry name" value="LIM_Homeobox_TF"/>
</dbReference>
<keyword evidence="2 10" id="KW-0479">Metal-binding</keyword>
<organism evidence="15 16">
    <name type="scientific">Adineta ricciae</name>
    <name type="common">Rotifer</name>
    <dbReference type="NCBI Taxonomy" id="249248"/>
    <lineage>
        <taxon>Eukaryota</taxon>
        <taxon>Metazoa</taxon>
        <taxon>Spiralia</taxon>
        <taxon>Gnathifera</taxon>
        <taxon>Rotifera</taxon>
        <taxon>Eurotatoria</taxon>
        <taxon>Bdelloidea</taxon>
        <taxon>Adinetida</taxon>
        <taxon>Adinetidae</taxon>
        <taxon>Adineta</taxon>
    </lineage>
</organism>
<dbReference type="InterPro" id="IPR001368">
    <property type="entry name" value="TNFR/NGFR_Cys_rich_reg"/>
</dbReference>